<comment type="caution">
    <text evidence="4">The sequence shown here is derived from an EMBL/GenBank/DDBJ whole genome shotgun (WGS) entry which is preliminary data.</text>
</comment>
<organism evidence="4 5">
    <name type="scientific">Methylobacterium hispanicum</name>
    <dbReference type="NCBI Taxonomy" id="270350"/>
    <lineage>
        <taxon>Bacteria</taxon>
        <taxon>Pseudomonadati</taxon>
        <taxon>Pseudomonadota</taxon>
        <taxon>Alphaproteobacteria</taxon>
        <taxon>Hyphomicrobiales</taxon>
        <taxon>Methylobacteriaceae</taxon>
        <taxon>Methylobacterium</taxon>
    </lineage>
</organism>
<evidence type="ECO:0000313" key="5">
    <source>
        <dbReference type="Proteomes" id="UP001055247"/>
    </source>
</evidence>
<keyword evidence="5" id="KW-1185">Reference proteome</keyword>
<evidence type="ECO:0000256" key="1">
    <source>
        <dbReference type="SAM" id="MobiDB-lite"/>
    </source>
</evidence>
<feature type="domain" description="PepSY" evidence="3">
    <location>
        <begin position="73"/>
        <end position="134"/>
    </location>
</feature>
<name>A0AAV4ZFU8_9HYPH</name>
<evidence type="ECO:0000256" key="2">
    <source>
        <dbReference type="SAM" id="SignalP"/>
    </source>
</evidence>
<evidence type="ECO:0000259" key="3">
    <source>
        <dbReference type="Pfam" id="PF03413"/>
    </source>
</evidence>
<dbReference type="EMBL" id="BPQO01000001">
    <property type="protein sequence ID" value="GJD86875.1"/>
    <property type="molecule type" value="Genomic_DNA"/>
</dbReference>
<reference evidence="4" key="1">
    <citation type="journal article" date="2016" name="Front. Microbiol.">
        <title>Genome Sequence of the Piezophilic, Mesophilic Sulfate-Reducing Bacterium Desulfovibrio indicus J2T.</title>
        <authorList>
            <person name="Cao J."/>
            <person name="Maignien L."/>
            <person name="Shao Z."/>
            <person name="Alain K."/>
            <person name="Jebbar M."/>
        </authorList>
    </citation>
    <scope>NUCLEOTIDE SEQUENCE</scope>
    <source>
        <strain evidence="4">DSM 16372</strain>
    </source>
</reference>
<evidence type="ECO:0000313" key="4">
    <source>
        <dbReference type="EMBL" id="GJD86875.1"/>
    </source>
</evidence>
<feature type="signal peptide" evidence="2">
    <location>
        <begin position="1"/>
        <end position="24"/>
    </location>
</feature>
<dbReference type="Pfam" id="PF03413">
    <property type="entry name" value="PepSY"/>
    <property type="match status" value="1"/>
</dbReference>
<feature type="compositionally biased region" description="Polar residues" evidence="1">
    <location>
        <begin position="40"/>
        <end position="57"/>
    </location>
</feature>
<reference evidence="4" key="2">
    <citation type="submission" date="2021-08" db="EMBL/GenBank/DDBJ databases">
        <authorList>
            <person name="Tani A."/>
            <person name="Ola A."/>
            <person name="Ogura Y."/>
            <person name="Katsura K."/>
            <person name="Hayashi T."/>
        </authorList>
    </citation>
    <scope>NUCLEOTIDE SEQUENCE</scope>
    <source>
        <strain evidence="4">DSM 16372</strain>
    </source>
</reference>
<protein>
    <recommendedName>
        <fullName evidence="3">PepSY domain-containing protein</fullName>
    </recommendedName>
</protein>
<feature type="compositionally biased region" description="Low complexity" evidence="1">
    <location>
        <begin position="26"/>
        <end position="39"/>
    </location>
</feature>
<proteinExistence type="predicted"/>
<dbReference type="Proteomes" id="UP001055247">
    <property type="component" value="Unassembled WGS sequence"/>
</dbReference>
<dbReference type="RefSeq" id="WP_066920007.1">
    <property type="nucleotide sequence ID" value="NZ_BPQO01000001.1"/>
</dbReference>
<gene>
    <name evidence="4" type="ORF">BHAOGJBA_0372</name>
</gene>
<dbReference type="InterPro" id="IPR025711">
    <property type="entry name" value="PepSY"/>
</dbReference>
<sequence>MKTTAFRLTAAAGLLALSAGLAAAQTNTTTPAPSTTTNPDLTKNPENTGRASTATEATQDKNLKEWQVAKSAKIGLAQAIATAEAKAENNEKGKAIDADFEKADGKNPAHYAIKVVYPSGKLVEHGVNADTGELYKSENQPIERYFTRLKVSDFQNAKVSLKDAIALAEQKAAGGKAYEAEVEREGNAVEYEIKVALTDREQEVKVGPDGKVKND</sequence>
<accession>A0AAV4ZFU8</accession>
<keyword evidence="2" id="KW-0732">Signal</keyword>
<feature type="chain" id="PRO_5043551359" description="PepSY domain-containing protein" evidence="2">
    <location>
        <begin position="25"/>
        <end position="215"/>
    </location>
</feature>
<dbReference type="Gene3D" id="3.10.450.40">
    <property type="match status" value="2"/>
</dbReference>
<feature type="region of interest" description="Disordered" evidence="1">
    <location>
        <begin position="26"/>
        <end position="61"/>
    </location>
</feature>
<dbReference type="AlphaFoldDB" id="A0AAV4ZFU8"/>